<proteinExistence type="predicted"/>
<evidence type="ECO:0000313" key="3">
    <source>
        <dbReference type="Proteomes" id="UP000886523"/>
    </source>
</evidence>
<evidence type="ECO:0000259" key="1">
    <source>
        <dbReference type="PROSITE" id="PS51762"/>
    </source>
</evidence>
<dbReference type="GO" id="GO:0004553">
    <property type="term" value="F:hydrolase activity, hydrolyzing O-glycosyl compounds"/>
    <property type="evidence" value="ECO:0007669"/>
    <property type="project" value="InterPro"/>
</dbReference>
<dbReference type="EMBL" id="MU128930">
    <property type="protein sequence ID" value="KAF9517634.1"/>
    <property type="molecule type" value="Genomic_DNA"/>
</dbReference>
<dbReference type="Proteomes" id="UP000886523">
    <property type="component" value="Unassembled WGS sequence"/>
</dbReference>
<comment type="caution">
    <text evidence="2">The sequence shown here is derived from an EMBL/GenBank/DDBJ whole genome shotgun (WGS) entry which is preliminary data.</text>
</comment>
<evidence type="ECO:0000313" key="2">
    <source>
        <dbReference type="EMBL" id="KAF9517634.1"/>
    </source>
</evidence>
<dbReference type="CDD" id="cd02181">
    <property type="entry name" value="GH16_fungal_Lam16A_glucanase"/>
    <property type="match status" value="1"/>
</dbReference>
<dbReference type="InterPro" id="IPR000757">
    <property type="entry name" value="Beta-glucanase-like"/>
</dbReference>
<reference evidence="2" key="1">
    <citation type="journal article" date="2020" name="Nat. Commun.">
        <title>Large-scale genome sequencing of mycorrhizal fungi provides insights into the early evolution of symbiotic traits.</title>
        <authorList>
            <person name="Miyauchi S."/>
            <person name="Kiss E."/>
            <person name="Kuo A."/>
            <person name="Drula E."/>
            <person name="Kohler A."/>
            <person name="Sanchez-Garcia M."/>
            <person name="Morin E."/>
            <person name="Andreopoulos B."/>
            <person name="Barry K.W."/>
            <person name="Bonito G."/>
            <person name="Buee M."/>
            <person name="Carver A."/>
            <person name="Chen C."/>
            <person name="Cichocki N."/>
            <person name="Clum A."/>
            <person name="Culley D."/>
            <person name="Crous P.W."/>
            <person name="Fauchery L."/>
            <person name="Girlanda M."/>
            <person name="Hayes R.D."/>
            <person name="Keri Z."/>
            <person name="LaButti K."/>
            <person name="Lipzen A."/>
            <person name="Lombard V."/>
            <person name="Magnuson J."/>
            <person name="Maillard F."/>
            <person name="Murat C."/>
            <person name="Nolan M."/>
            <person name="Ohm R.A."/>
            <person name="Pangilinan J."/>
            <person name="Pereira M.F."/>
            <person name="Perotto S."/>
            <person name="Peter M."/>
            <person name="Pfister S."/>
            <person name="Riley R."/>
            <person name="Sitrit Y."/>
            <person name="Stielow J.B."/>
            <person name="Szollosi G."/>
            <person name="Zifcakova L."/>
            <person name="Stursova M."/>
            <person name="Spatafora J.W."/>
            <person name="Tedersoo L."/>
            <person name="Vaario L.M."/>
            <person name="Yamada A."/>
            <person name="Yan M."/>
            <person name="Wang P."/>
            <person name="Xu J."/>
            <person name="Bruns T."/>
            <person name="Baldrian P."/>
            <person name="Vilgalys R."/>
            <person name="Dunand C."/>
            <person name="Henrissat B."/>
            <person name="Grigoriev I.V."/>
            <person name="Hibbett D."/>
            <person name="Nagy L.G."/>
            <person name="Martin F.M."/>
        </authorList>
    </citation>
    <scope>NUCLEOTIDE SEQUENCE</scope>
    <source>
        <strain evidence="2">UP504</strain>
    </source>
</reference>
<dbReference type="GO" id="GO:0009251">
    <property type="term" value="P:glucan catabolic process"/>
    <property type="evidence" value="ECO:0007669"/>
    <property type="project" value="TreeGrafter"/>
</dbReference>
<dbReference type="OrthoDB" id="192832at2759"/>
<sequence>MPGRLIIAAAGFFAFAVFSTRAFGGVYRVSDSFVGPSFYNGFDAVAIPDPTEGRVNYVDTQTAIKLNLTYAYEDTFILRADYTTTLTATGPGRNSVRLSSKKKYTQSVLVADIRHMPQGCGTWPALWTYTRPWPSSGEIDIVEGVNDQGPNQATLHTSPGCTQPDSRLESGEVVSLNCDATVNNNQGCGVKSTDPASYGPPFNAIGGGWYAMERTSSSISVWFWRRDDPSVPWSVQMGLSDLDTFSFGVPFGTFVCDNCPIPEYFAAHNIIINLTLCGSWAGQPDVFQAAGCPGSCVDYVNNNPAAFKDAYWDFASLKVYTPLLESRFMTAFLLYHC</sequence>
<dbReference type="InterPro" id="IPR050546">
    <property type="entry name" value="Glycosyl_Hydrlase_16"/>
</dbReference>
<dbReference type="SUPFAM" id="SSF49899">
    <property type="entry name" value="Concanavalin A-like lectins/glucanases"/>
    <property type="match status" value="1"/>
</dbReference>
<feature type="domain" description="GH16" evidence="1">
    <location>
        <begin position="42"/>
        <end position="308"/>
    </location>
</feature>
<dbReference type="PANTHER" id="PTHR10963:SF24">
    <property type="entry name" value="GLYCOSIDASE C21B10.07-RELATED"/>
    <property type="match status" value="1"/>
</dbReference>
<dbReference type="InterPro" id="IPR013320">
    <property type="entry name" value="ConA-like_dom_sf"/>
</dbReference>
<dbReference type="PROSITE" id="PS51762">
    <property type="entry name" value="GH16_2"/>
    <property type="match status" value="1"/>
</dbReference>
<organism evidence="2 3">
    <name type="scientific">Hydnum rufescens UP504</name>
    <dbReference type="NCBI Taxonomy" id="1448309"/>
    <lineage>
        <taxon>Eukaryota</taxon>
        <taxon>Fungi</taxon>
        <taxon>Dikarya</taxon>
        <taxon>Basidiomycota</taxon>
        <taxon>Agaricomycotina</taxon>
        <taxon>Agaricomycetes</taxon>
        <taxon>Cantharellales</taxon>
        <taxon>Hydnaceae</taxon>
        <taxon>Hydnum</taxon>
    </lineage>
</organism>
<keyword evidence="3" id="KW-1185">Reference proteome</keyword>
<protein>
    <submittedName>
        <fullName evidence="2">Glycoside hydrolase family 16 protein</fullName>
    </submittedName>
</protein>
<dbReference type="Pfam" id="PF26113">
    <property type="entry name" value="GH16_XgeA"/>
    <property type="match status" value="1"/>
</dbReference>
<dbReference type="AlphaFoldDB" id="A0A9P6B523"/>
<dbReference type="Gene3D" id="2.60.120.200">
    <property type="match status" value="1"/>
</dbReference>
<gene>
    <name evidence="2" type="ORF">BS47DRAFT_1326022</name>
</gene>
<name>A0A9P6B523_9AGAM</name>
<accession>A0A9P6B523</accession>
<dbReference type="PANTHER" id="PTHR10963">
    <property type="entry name" value="GLYCOSYL HYDROLASE-RELATED"/>
    <property type="match status" value="1"/>
</dbReference>
<keyword evidence="2" id="KW-0378">Hydrolase</keyword>